<sequence length="185" mass="20882">MSTEKNYEGPCFLTLGLTSKLQGAILINSTKPIVSWQDYNHSLPAGLPRLTLRDAQGNVAFSFALDIFYAEQVDLRMKNTEDDRLWFHFKFLHPHQHFKFKYDFNGVGDYISALALSTIWPSRTYQLEVGEPYQPGAEDKLQPGSCQAGERVRVTTVPIELITPGAMSRIQFRFPSIRGGSSFSS</sequence>
<keyword evidence="2" id="KW-1185">Reference proteome</keyword>
<evidence type="ECO:0000313" key="1">
    <source>
        <dbReference type="EMBL" id="KIW90004.1"/>
    </source>
</evidence>
<dbReference type="RefSeq" id="XP_016616673.1">
    <property type="nucleotide sequence ID" value="XM_016767157.1"/>
</dbReference>
<protein>
    <submittedName>
        <fullName evidence="1">Uncharacterized protein</fullName>
    </submittedName>
</protein>
<dbReference type="AlphaFoldDB" id="A0A0D2HZN8"/>
<name>A0A0D2HZN8_CLAB1</name>
<evidence type="ECO:0000313" key="2">
    <source>
        <dbReference type="Proteomes" id="UP000053789"/>
    </source>
</evidence>
<dbReference type="GeneID" id="27702362"/>
<dbReference type="HOGENOM" id="CLU_1461170_0_0_1"/>
<dbReference type="EMBL" id="KN846994">
    <property type="protein sequence ID" value="KIW90004.1"/>
    <property type="molecule type" value="Genomic_DNA"/>
</dbReference>
<dbReference type="OrthoDB" id="10273275at2759"/>
<organism evidence="1 2">
    <name type="scientific">Cladophialophora bantiana (strain ATCC 10958 / CBS 173.52 / CDC B-1940 / NIH 8579)</name>
    <name type="common">Xylohypha bantiana</name>
    <dbReference type="NCBI Taxonomy" id="1442370"/>
    <lineage>
        <taxon>Eukaryota</taxon>
        <taxon>Fungi</taxon>
        <taxon>Dikarya</taxon>
        <taxon>Ascomycota</taxon>
        <taxon>Pezizomycotina</taxon>
        <taxon>Eurotiomycetes</taxon>
        <taxon>Chaetothyriomycetidae</taxon>
        <taxon>Chaetothyriales</taxon>
        <taxon>Herpotrichiellaceae</taxon>
        <taxon>Cladophialophora</taxon>
    </lineage>
</organism>
<gene>
    <name evidence="1" type="ORF">Z519_09434</name>
</gene>
<proteinExistence type="predicted"/>
<reference evidence="1" key="1">
    <citation type="submission" date="2015-01" db="EMBL/GenBank/DDBJ databases">
        <title>The Genome Sequence of Cladophialophora bantiana CBS 173.52.</title>
        <authorList>
            <consortium name="The Broad Institute Genomics Platform"/>
            <person name="Cuomo C."/>
            <person name="de Hoog S."/>
            <person name="Gorbushina A."/>
            <person name="Stielow B."/>
            <person name="Teixiera M."/>
            <person name="Abouelleil A."/>
            <person name="Chapman S.B."/>
            <person name="Priest M."/>
            <person name="Young S.K."/>
            <person name="Wortman J."/>
            <person name="Nusbaum C."/>
            <person name="Birren B."/>
        </authorList>
    </citation>
    <scope>NUCLEOTIDE SEQUENCE [LARGE SCALE GENOMIC DNA]</scope>
    <source>
        <strain evidence="1">CBS 173.52</strain>
    </source>
</reference>
<accession>A0A0D2HZN8</accession>
<dbReference type="Proteomes" id="UP000053789">
    <property type="component" value="Unassembled WGS sequence"/>
</dbReference>